<dbReference type="AlphaFoldDB" id="A0A934SZC9"/>
<sequence>MSPNALTDDLRRLIFAIPSIPHLEALLLMRREPQDWEAPRLAQRLYLPTERAAHILADLLAAQLCSPVEDAAGAYRYAPAPETEALVESLQRYYSSHLIEVTNMIHTNSRPHSRIREFADAFKWRKRKP</sequence>
<dbReference type="Proteomes" id="UP000622890">
    <property type="component" value="Unassembled WGS sequence"/>
</dbReference>
<protein>
    <submittedName>
        <fullName evidence="1">Uncharacterized protein</fullName>
    </submittedName>
</protein>
<name>A0A934SZC9_9BURK</name>
<dbReference type="EMBL" id="JAEPBG010000004">
    <property type="protein sequence ID" value="MBK4735479.1"/>
    <property type="molecule type" value="Genomic_DNA"/>
</dbReference>
<proteinExistence type="predicted"/>
<accession>A0A934SZC9</accession>
<evidence type="ECO:0000313" key="2">
    <source>
        <dbReference type="Proteomes" id="UP000622890"/>
    </source>
</evidence>
<dbReference type="RefSeq" id="WP_200592232.1">
    <property type="nucleotide sequence ID" value="NZ_JAEPBG010000004.1"/>
</dbReference>
<reference evidence="1" key="1">
    <citation type="submission" date="2021-01" db="EMBL/GenBank/DDBJ databases">
        <title>Genome sequence of strain Noviherbaspirillum sp. DKR-6.</title>
        <authorList>
            <person name="Chaudhary D.K."/>
        </authorList>
    </citation>
    <scope>NUCLEOTIDE SEQUENCE</scope>
    <source>
        <strain evidence="1">DKR-6</strain>
    </source>
</reference>
<comment type="caution">
    <text evidence="1">The sequence shown here is derived from an EMBL/GenBank/DDBJ whole genome shotgun (WGS) entry which is preliminary data.</text>
</comment>
<organism evidence="1 2">
    <name type="scientific">Noviherbaspirillum pedocola</name>
    <dbReference type="NCBI Taxonomy" id="2801341"/>
    <lineage>
        <taxon>Bacteria</taxon>
        <taxon>Pseudomonadati</taxon>
        <taxon>Pseudomonadota</taxon>
        <taxon>Betaproteobacteria</taxon>
        <taxon>Burkholderiales</taxon>
        <taxon>Oxalobacteraceae</taxon>
        <taxon>Noviherbaspirillum</taxon>
    </lineage>
</organism>
<keyword evidence="2" id="KW-1185">Reference proteome</keyword>
<evidence type="ECO:0000313" key="1">
    <source>
        <dbReference type="EMBL" id="MBK4735479.1"/>
    </source>
</evidence>
<gene>
    <name evidence="1" type="ORF">JJB74_12710</name>
</gene>